<reference evidence="2" key="1">
    <citation type="submission" date="2022-07" db="EMBL/GenBank/DDBJ databases">
        <title>Fungi with potential for degradation of polypropylene.</title>
        <authorList>
            <person name="Gostincar C."/>
        </authorList>
    </citation>
    <scope>NUCLEOTIDE SEQUENCE</scope>
    <source>
        <strain evidence="2">EXF-13287</strain>
    </source>
</reference>
<keyword evidence="1" id="KW-0175">Coiled coil</keyword>
<keyword evidence="3" id="KW-1185">Reference proteome</keyword>
<dbReference type="SUPFAM" id="SSF56954">
    <property type="entry name" value="Outer membrane efflux proteins (OEP)"/>
    <property type="match status" value="1"/>
</dbReference>
<protein>
    <submittedName>
        <fullName evidence="2">Uncharacterized protein</fullName>
    </submittedName>
</protein>
<accession>A0AA38RLJ4</accession>
<evidence type="ECO:0000256" key="1">
    <source>
        <dbReference type="SAM" id="Coils"/>
    </source>
</evidence>
<dbReference type="AlphaFoldDB" id="A0AA38RLJ4"/>
<dbReference type="Gene3D" id="1.20.1600.10">
    <property type="entry name" value="Outer membrane efflux proteins (OEP)"/>
    <property type="match status" value="1"/>
</dbReference>
<evidence type="ECO:0000313" key="2">
    <source>
        <dbReference type="EMBL" id="KAJ9150957.1"/>
    </source>
</evidence>
<evidence type="ECO:0000313" key="3">
    <source>
        <dbReference type="Proteomes" id="UP001174691"/>
    </source>
</evidence>
<name>A0AA38RLJ4_9PEZI</name>
<gene>
    <name evidence="2" type="ORF">NKR19_g5133</name>
</gene>
<dbReference type="Proteomes" id="UP001174691">
    <property type="component" value="Unassembled WGS sequence"/>
</dbReference>
<sequence length="256" mass="29612">MARHDVFNPAKASPTSIFPNDFSSKNALEKLAQAEAIEAAKKKKAADETEELARFRTAYPTLEAQKRALETQKSSLESQKTMLEAQKAALELQKTQKETDIATLQRQAGEMEKQLFQWRQDIDLMKIRLNQPTNRFNLEHSYHDKIVQVRLACWPHSALDFGGPHGWEYHDDFTWQWLRLRRVEPQNNDSAWTISHYSEDLYLGLSESDHKVECQRGRRLDGDFKGRQEWFIGLNNIKTGYMFVIAELPSSLNSAV</sequence>
<proteinExistence type="predicted"/>
<comment type="caution">
    <text evidence="2">The sequence shown here is derived from an EMBL/GenBank/DDBJ whole genome shotgun (WGS) entry which is preliminary data.</text>
</comment>
<dbReference type="EMBL" id="JANBVN010000068">
    <property type="protein sequence ID" value="KAJ9150957.1"/>
    <property type="molecule type" value="Genomic_DNA"/>
</dbReference>
<organism evidence="2 3">
    <name type="scientific">Coniochaeta hoffmannii</name>
    <dbReference type="NCBI Taxonomy" id="91930"/>
    <lineage>
        <taxon>Eukaryota</taxon>
        <taxon>Fungi</taxon>
        <taxon>Dikarya</taxon>
        <taxon>Ascomycota</taxon>
        <taxon>Pezizomycotina</taxon>
        <taxon>Sordariomycetes</taxon>
        <taxon>Sordariomycetidae</taxon>
        <taxon>Coniochaetales</taxon>
        <taxon>Coniochaetaceae</taxon>
        <taxon>Coniochaeta</taxon>
    </lineage>
</organism>
<feature type="coiled-coil region" evidence="1">
    <location>
        <begin position="59"/>
        <end position="121"/>
    </location>
</feature>